<dbReference type="EMBL" id="CADCTF010000130">
    <property type="protein sequence ID" value="CAA9262083.1"/>
    <property type="molecule type" value="Genomic_DNA"/>
</dbReference>
<reference evidence="7" key="1">
    <citation type="submission" date="2020-02" db="EMBL/GenBank/DDBJ databases">
        <authorList>
            <person name="Meier V. D."/>
        </authorList>
    </citation>
    <scope>NUCLEOTIDE SEQUENCE</scope>
    <source>
        <strain evidence="7">AVDCRST_MAG50</strain>
    </source>
</reference>
<feature type="domain" description="TauD/TfdA-like" evidence="6">
    <location>
        <begin position="17"/>
        <end position="270"/>
    </location>
</feature>
<dbReference type="SUPFAM" id="SSF51197">
    <property type="entry name" value="Clavaminate synthase-like"/>
    <property type="match status" value="1"/>
</dbReference>
<name>A0A6J4IY29_9ACTN</name>
<dbReference type="InterPro" id="IPR042098">
    <property type="entry name" value="TauD-like_sf"/>
</dbReference>
<organism evidence="7">
    <name type="scientific">uncultured Acidimicrobiales bacterium</name>
    <dbReference type="NCBI Taxonomy" id="310071"/>
    <lineage>
        <taxon>Bacteria</taxon>
        <taxon>Bacillati</taxon>
        <taxon>Actinomycetota</taxon>
        <taxon>Acidimicrobiia</taxon>
        <taxon>Acidimicrobiales</taxon>
        <taxon>environmental samples</taxon>
    </lineage>
</organism>
<proteinExistence type="inferred from homology"/>
<dbReference type="GO" id="GO:0005737">
    <property type="term" value="C:cytoplasm"/>
    <property type="evidence" value="ECO:0007669"/>
    <property type="project" value="TreeGrafter"/>
</dbReference>
<dbReference type="GO" id="GO:0046872">
    <property type="term" value="F:metal ion binding"/>
    <property type="evidence" value="ECO:0007669"/>
    <property type="project" value="UniProtKB-KW"/>
</dbReference>
<accession>A0A6J4IY29</accession>
<keyword evidence="3 7" id="KW-0223">Dioxygenase</keyword>
<dbReference type="AlphaFoldDB" id="A0A6J4IY29"/>
<keyword evidence="2" id="KW-0479">Metal-binding</keyword>
<evidence type="ECO:0000256" key="2">
    <source>
        <dbReference type="ARBA" id="ARBA00022723"/>
    </source>
</evidence>
<evidence type="ECO:0000256" key="4">
    <source>
        <dbReference type="ARBA" id="ARBA00023002"/>
    </source>
</evidence>
<dbReference type="Gene3D" id="3.60.130.10">
    <property type="entry name" value="Clavaminate synthase-like"/>
    <property type="match status" value="1"/>
</dbReference>
<dbReference type="GO" id="GO:0000908">
    <property type="term" value="F:taurine dioxygenase activity"/>
    <property type="evidence" value="ECO:0007669"/>
    <property type="project" value="UniProtKB-EC"/>
</dbReference>
<dbReference type="InterPro" id="IPR051323">
    <property type="entry name" value="AtsK-like"/>
</dbReference>
<keyword evidence="4 7" id="KW-0560">Oxidoreductase</keyword>
<evidence type="ECO:0000259" key="6">
    <source>
        <dbReference type="Pfam" id="PF02668"/>
    </source>
</evidence>
<comment type="similarity">
    <text evidence="1">Belongs to the TfdA dioxygenase family.</text>
</comment>
<dbReference type="GO" id="GO:0006790">
    <property type="term" value="P:sulfur compound metabolic process"/>
    <property type="evidence" value="ECO:0007669"/>
    <property type="project" value="TreeGrafter"/>
</dbReference>
<keyword evidence="5" id="KW-0408">Iron</keyword>
<dbReference type="Pfam" id="PF02668">
    <property type="entry name" value="TauD"/>
    <property type="match status" value="1"/>
</dbReference>
<evidence type="ECO:0000256" key="5">
    <source>
        <dbReference type="ARBA" id="ARBA00023004"/>
    </source>
</evidence>
<dbReference type="PANTHER" id="PTHR30468">
    <property type="entry name" value="ALPHA-KETOGLUTARATE-DEPENDENT SULFONATE DIOXYGENASE"/>
    <property type="match status" value="1"/>
</dbReference>
<sequence length="288" mass="31246">MTITAESYRLHLPEGSVGAEVYADDLAALTADEGFCDKVQHLLGERGVVRVVSARPVTVEAVVAISHHLGYPKGPYEPGDKIVPGSGFIRDLGATAKGDDGRPRTPSYIETLHYDTAGSRPAAYSVLHSRDVPPPTAAQAWVDMRALYASLPADLSALVTGRRALHGLLPPPNAPLDAAPAFDGEKASRRPLVVAHWRTGEPVLYLPKHPDSTIEGLPEDEGRAVLADLWARAVASTARYEAEMRSNDLVIWDNLTTVHTNPAYARDRDRQVWFFVIPGEHTLTAWPG</sequence>
<evidence type="ECO:0000256" key="3">
    <source>
        <dbReference type="ARBA" id="ARBA00022964"/>
    </source>
</evidence>
<dbReference type="PANTHER" id="PTHR30468:SF1">
    <property type="entry name" value="ALPHA-KETOGLUTARATE-DEPENDENT SULFONATE DIOXYGENASE"/>
    <property type="match status" value="1"/>
</dbReference>
<dbReference type="InterPro" id="IPR003819">
    <property type="entry name" value="TauD/TfdA-like"/>
</dbReference>
<dbReference type="EC" id="1.14.11.17" evidence="7"/>
<evidence type="ECO:0000256" key="1">
    <source>
        <dbReference type="ARBA" id="ARBA00005896"/>
    </source>
</evidence>
<protein>
    <submittedName>
        <fullName evidence="7">Alpha-ketoglutarate-dependent taurine dioxygenase</fullName>
        <ecNumber evidence="7">1.14.11.17</ecNumber>
    </submittedName>
</protein>
<gene>
    <name evidence="7" type="ORF">AVDCRST_MAG50-2820</name>
</gene>
<evidence type="ECO:0000313" key="7">
    <source>
        <dbReference type="EMBL" id="CAA9262083.1"/>
    </source>
</evidence>